<keyword evidence="2" id="KW-0067">ATP-binding</keyword>
<dbReference type="InterPro" id="IPR003593">
    <property type="entry name" value="AAA+_ATPase"/>
</dbReference>
<dbReference type="GO" id="GO:0016887">
    <property type="term" value="F:ATP hydrolysis activity"/>
    <property type="evidence" value="ECO:0007669"/>
    <property type="project" value="InterPro"/>
</dbReference>
<feature type="compositionally biased region" description="Low complexity" evidence="3">
    <location>
        <begin position="107"/>
        <end position="118"/>
    </location>
</feature>
<dbReference type="InterPro" id="IPR041569">
    <property type="entry name" value="AAA_lid_3"/>
</dbReference>
<dbReference type="AlphaFoldDB" id="A0A7S1L1V4"/>
<evidence type="ECO:0000256" key="1">
    <source>
        <dbReference type="ARBA" id="ARBA00022741"/>
    </source>
</evidence>
<dbReference type="FunFam" id="3.40.50.300:FF:000159">
    <property type="entry name" value="Katanin p60 ATPase-containing subunit A1"/>
    <property type="match status" value="1"/>
</dbReference>
<evidence type="ECO:0000256" key="3">
    <source>
        <dbReference type="SAM" id="MobiDB-lite"/>
    </source>
</evidence>
<feature type="region of interest" description="Disordered" evidence="3">
    <location>
        <begin position="345"/>
        <end position="396"/>
    </location>
</feature>
<evidence type="ECO:0000259" key="4">
    <source>
        <dbReference type="SMART" id="SM00382"/>
    </source>
</evidence>
<feature type="region of interest" description="Disordered" evidence="3">
    <location>
        <begin position="100"/>
        <end position="125"/>
    </location>
</feature>
<reference evidence="5" key="1">
    <citation type="submission" date="2021-01" db="EMBL/GenBank/DDBJ databases">
        <authorList>
            <person name="Corre E."/>
            <person name="Pelletier E."/>
            <person name="Niang G."/>
            <person name="Scheremetjew M."/>
            <person name="Finn R."/>
            <person name="Kale V."/>
            <person name="Holt S."/>
            <person name="Cochrane G."/>
            <person name="Meng A."/>
            <person name="Brown T."/>
            <person name="Cohen L."/>
        </authorList>
    </citation>
    <scope>NUCLEOTIDE SEQUENCE</scope>
    <source>
        <strain evidence="5">CCAP 1951/1</strain>
    </source>
</reference>
<sequence length="708" mass="73894">MDDFDVGFQRAIFASMQMHNAMQRAMFGPAPTRVVREPAPRPAPRVVREPVVRDVQPRRVRDIQPTQPTRRAAPAPAAAVPQRGTLAREGILPVTQRTAAGRANSLPATRRANAARPRGQARDGAAQQWAVLRGDPVQTSSDAFEFTEPSSGTKGDACGVVSAVGGLGVAGVTVKGYLHAPSGAVGIAAPATLFLGVSLGASAGGKAAGLLLTCTNDDNADAPRVEATVAVVDLVDPRGSASALAEARVVRDPELDSLGFAARSSVKTGSPVPVAVTFAATGSLSAPASLTLQTCEVDGNAFSQHQQVSLPAPASLMGGWNCVCAASARCTATELTVIAVDDNANHGRDLPSSHGAPPPRTPARARRTTGTTFGTTTANRGPGQRPTAAGNGAAAAADDPFVQQVERDLLDTSPGVQWEDVAGNGDAKRLLNEAVILPLLVPEAFIGLRSPWRGVLLFGPPGTGKTMLAKAVATCGKSNFYSTSASSLLSRYHGESEKLVKALFASARDRSPSTIFLDEVDALMRSRSSGDEHEASRRLKAEFLQQIDGIPSGTASPDGGAAASRVMVLCTTNTPWDLDDALIRRLEKRIYVPLPDRDGRADLLKLQSKSTPTDPSVDFGVIADLTEGYSGSDLAGVCREAAMAPMRRAIDGKTPAEICALKDAGGLQASALVMTHADFVDAVQRVKPSVPPETLQRYEEWNAAHGST</sequence>
<dbReference type="SUPFAM" id="SSF52540">
    <property type="entry name" value="P-loop containing nucleoside triphosphate hydrolases"/>
    <property type="match status" value="1"/>
</dbReference>
<keyword evidence="1" id="KW-0547">Nucleotide-binding</keyword>
<dbReference type="InterPro" id="IPR050304">
    <property type="entry name" value="MT-severing_AAA_ATPase"/>
</dbReference>
<dbReference type="Gene3D" id="3.40.50.300">
    <property type="entry name" value="P-loop containing nucleotide triphosphate hydrolases"/>
    <property type="match status" value="1"/>
</dbReference>
<accession>A0A7S1L1V4</accession>
<proteinExistence type="predicted"/>
<dbReference type="InterPro" id="IPR027417">
    <property type="entry name" value="P-loop_NTPase"/>
</dbReference>
<dbReference type="InterPro" id="IPR003959">
    <property type="entry name" value="ATPase_AAA_core"/>
</dbReference>
<dbReference type="Pfam" id="PF17862">
    <property type="entry name" value="AAA_lid_3"/>
    <property type="match status" value="1"/>
</dbReference>
<name>A0A7S1L1V4_NEODS</name>
<dbReference type="PANTHER" id="PTHR23074:SF83">
    <property type="entry name" value="VACUOLAR PROTEIN SORTING-ASSOCIATED PROTEIN 4A"/>
    <property type="match status" value="1"/>
</dbReference>
<dbReference type="Pfam" id="PF09336">
    <property type="entry name" value="Vps4_C"/>
    <property type="match status" value="1"/>
</dbReference>
<gene>
    <name evidence="5" type="ORF">NDES1114_LOCUS2312</name>
</gene>
<feature type="domain" description="AAA+ ATPase" evidence="4">
    <location>
        <begin position="451"/>
        <end position="596"/>
    </location>
</feature>
<dbReference type="InterPro" id="IPR015415">
    <property type="entry name" value="Spast_Vps4_C"/>
</dbReference>
<dbReference type="PROSITE" id="PS00674">
    <property type="entry name" value="AAA"/>
    <property type="match status" value="1"/>
</dbReference>
<dbReference type="Pfam" id="PF00004">
    <property type="entry name" value="AAA"/>
    <property type="match status" value="1"/>
</dbReference>
<protein>
    <recommendedName>
        <fullName evidence="4">AAA+ ATPase domain-containing protein</fullName>
    </recommendedName>
</protein>
<organism evidence="5">
    <name type="scientific">Neobodo designis</name>
    <name type="common">Flagellated protozoan</name>
    <name type="synonym">Bodo designis</name>
    <dbReference type="NCBI Taxonomy" id="312471"/>
    <lineage>
        <taxon>Eukaryota</taxon>
        <taxon>Discoba</taxon>
        <taxon>Euglenozoa</taxon>
        <taxon>Kinetoplastea</taxon>
        <taxon>Metakinetoplastina</taxon>
        <taxon>Neobodonida</taxon>
        <taxon>Neobodo</taxon>
    </lineage>
</organism>
<dbReference type="PANTHER" id="PTHR23074">
    <property type="entry name" value="AAA DOMAIN-CONTAINING"/>
    <property type="match status" value="1"/>
</dbReference>
<evidence type="ECO:0000256" key="2">
    <source>
        <dbReference type="ARBA" id="ARBA00022840"/>
    </source>
</evidence>
<dbReference type="InterPro" id="IPR003960">
    <property type="entry name" value="ATPase_AAA_CS"/>
</dbReference>
<dbReference type="SMART" id="SM00382">
    <property type="entry name" value="AAA"/>
    <property type="match status" value="1"/>
</dbReference>
<dbReference type="GO" id="GO:0005524">
    <property type="term" value="F:ATP binding"/>
    <property type="evidence" value="ECO:0007669"/>
    <property type="project" value="UniProtKB-KW"/>
</dbReference>
<feature type="compositionally biased region" description="Low complexity" evidence="3">
    <location>
        <begin position="368"/>
        <end position="396"/>
    </location>
</feature>
<dbReference type="EMBL" id="HBGF01003346">
    <property type="protein sequence ID" value="CAD9091987.1"/>
    <property type="molecule type" value="Transcribed_RNA"/>
</dbReference>
<evidence type="ECO:0000313" key="5">
    <source>
        <dbReference type="EMBL" id="CAD9091987.1"/>
    </source>
</evidence>
<dbReference type="Gene3D" id="1.10.8.60">
    <property type="match status" value="1"/>
</dbReference>